<reference evidence="1 2" key="1">
    <citation type="journal article" date="2019" name="Int. J. Syst. Evol. Microbiol.">
        <title>The Global Catalogue of Microorganisms (GCM) 10K type strain sequencing project: providing services to taxonomists for standard genome sequencing and annotation.</title>
        <authorList>
            <consortium name="The Broad Institute Genomics Platform"/>
            <consortium name="The Broad Institute Genome Sequencing Center for Infectious Disease"/>
            <person name="Wu L."/>
            <person name="Ma J."/>
        </authorList>
    </citation>
    <scope>NUCLEOTIDE SEQUENCE [LARGE SCALE GENOMIC DNA]</scope>
    <source>
        <strain evidence="1 2">JCM 10696</strain>
    </source>
</reference>
<evidence type="ECO:0000313" key="2">
    <source>
        <dbReference type="Proteomes" id="UP001500665"/>
    </source>
</evidence>
<dbReference type="Proteomes" id="UP001500665">
    <property type="component" value="Unassembled WGS sequence"/>
</dbReference>
<gene>
    <name evidence="1" type="ORF">GCM10009550_40950</name>
</gene>
<comment type="caution">
    <text evidence="1">The sequence shown here is derived from an EMBL/GenBank/DDBJ whole genome shotgun (WGS) entry which is preliminary data.</text>
</comment>
<organism evidence="1 2">
    <name type="scientific">Actinocorallia libanotica</name>
    <dbReference type="NCBI Taxonomy" id="46162"/>
    <lineage>
        <taxon>Bacteria</taxon>
        <taxon>Bacillati</taxon>
        <taxon>Actinomycetota</taxon>
        <taxon>Actinomycetes</taxon>
        <taxon>Streptosporangiales</taxon>
        <taxon>Thermomonosporaceae</taxon>
        <taxon>Actinocorallia</taxon>
    </lineage>
</organism>
<keyword evidence="2" id="KW-1185">Reference proteome</keyword>
<evidence type="ECO:0000313" key="1">
    <source>
        <dbReference type="EMBL" id="GAA0955693.1"/>
    </source>
</evidence>
<name>A0ABN1REG3_9ACTN</name>
<protein>
    <submittedName>
        <fullName evidence="1">Uncharacterized protein</fullName>
    </submittedName>
</protein>
<dbReference type="EMBL" id="BAAAHH010000016">
    <property type="protein sequence ID" value="GAA0955693.1"/>
    <property type="molecule type" value="Genomic_DNA"/>
</dbReference>
<accession>A0ABN1REG3</accession>
<proteinExistence type="predicted"/>
<sequence length="103" mass="11317">MISPDPPESSDEQAVPAASTPARTAAIAADRRVDFMVVPPRKGVGRSGLFVEPSGGLWERSHASQLRAHHLVKSSKHNRYAQFTRNGCRKETKQALAYERFSG</sequence>